<sequence>MAESKKTVTVTLEVKEVVFDVQNKTHLTGVSRKAEGTKDYEAAANMQASEDDEHSYQIRRSISNAFGELKVELGEYLNESATTSTNKIIKEVDANGQLVLSFILPSNFNSAACDSLGAELHEYMVARAIADWFTITNKADAGDYVNIASAALERAKKAMYKRSRPKRPTYPLAQ</sequence>
<organism evidence="1">
    <name type="scientific">gut metagenome</name>
    <dbReference type="NCBI Taxonomy" id="749906"/>
    <lineage>
        <taxon>unclassified sequences</taxon>
        <taxon>metagenomes</taxon>
        <taxon>organismal metagenomes</taxon>
    </lineage>
</organism>
<evidence type="ECO:0000313" key="1">
    <source>
        <dbReference type="EMBL" id="EJW92771.1"/>
    </source>
</evidence>
<proteinExistence type="predicted"/>
<protein>
    <submittedName>
        <fullName evidence="1">Uncharacterized protein</fullName>
    </submittedName>
</protein>
<name>J9FCZ3_9ZZZZ</name>
<dbReference type="EMBL" id="AMCI01007355">
    <property type="protein sequence ID" value="EJW92771.1"/>
    <property type="molecule type" value="Genomic_DNA"/>
</dbReference>
<dbReference type="AlphaFoldDB" id="J9FCZ3"/>
<reference evidence="1" key="1">
    <citation type="journal article" date="2012" name="PLoS ONE">
        <title>Gene sets for utilization of primary and secondary nutrition supplies in the distal gut of endangered iberian lynx.</title>
        <authorList>
            <person name="Alcaide M."/>
            <person name="Messina E."/>
            <person name="Richter M."/>
            <person name="Bargiela R."/>
            <person name="Peplies J."/>
            <person name="Huws S.A."/>
            <person name="Newbold C.J."/>
            <person name="Golyshin P.N."/>
            <person name="Simon M.A."/>
            <person name="Lopez G."/>
            <person name="Yakimov M.M."/>
            <person name="Ferrer M."/>
        </authorList>
    </citation>
    <scope>NUCLEOTIDE SEQUENCE</scope>
</reference>
<accession>J9FCZ3</accession>
<gene>
    <name evidence="1" type="ORF">EVA_19121</name>
</gene>
<comment type="caution">
    <text evidence="1">The sequence shown here is derived from an EMBL/GenBank/DDBJ whole genome shotgun (WGS) entry which is preliminary data.</text>
</comment>